<dbReference type="SUPFAM" id="SSF55729">
    <property type="entry name" value="Acyl-CoA N-acyltransferases (Nat)"/>
    <property type="match status" value="1"/>
</dbReference>
<organism evidence="2 3">
    <name type="scientific">Williamsia sterculiae</name>
    <dbReference type="NCBI Taxonomy" id="1344003"/>
    <lineage>
        <taxon>Bacteria</taxon>
        <taxon>Bacillati</taxon>
        <taxon>Actinomycetota</taxon>
        <taxon>Actinomycetes</taxon>
        <taxon>Mycobacteriales</taxon>
        <taxon>Nocardiaceae</taxon>
        <taxon>Williamsia</taxon>
    </lineage>
</organism>
<reference evidence="2 3" key="1">
    <citation type="submission" date="2017-01" db="EMBL/GenBank/DDBJ databases">
        <authorList>
            <person name="Mah S.A."/>
            <person name="Swanson W.J."/>
            <person name="Moy G.W."/>
            <person name="Vacquier V.D."/>
        </authorList>
    </citation>
    <scope>NUCLEOTIDE SEQUENCE [LARGE SCALE GENOMIC DNA]</scope>
    <source>
        <strain evidence="2 3">CPCC 203464</strain>
    </source>
</reference>
<gene>
    <name evidence="2" type="ORF">SAMN05445060_2139</name>
</gene>
<evidence type="ECO:0000259" key="1">
    <source>
        <dbReference type="PROSITE" id="PS51186"/>
    </source>
</evidence>
<dbReference type="EMBL" id="FTNT01000005">
    <property type="protein sequence ID" value="SIS00692.1"/>
    <property type="molecule type" value="Genomic_DNA"/>
</dbReference>
<dbReference type="AlphaFoldDB" id="A0A1N7FK00"/>
<keyword evidence="3" id="KW-1185">Reference proteome</keyword>
<evidence type="ECO:0000313" key="2">
    <source>
        <dbReference type="EMBL" id="SIS00692.1"/>
    </source>
</evidence>
<dbReference type="PANTHER" id="PTHR43792:SF1">
    <property type="entry name" value="N-ACETYLTRANSFERASE DOMAIN-CONTAINING PROTEIN"/>
    <property type="match status" value="1"/>
</dbReference>
<dbReference type="PROSITE" id="PS51186">
    <property type="entry name" value="GNAT"/>
    <property type="match status" value="1"/>
</dbReference>
<dbReference type="Proteomes" id="UP000186218">
    <property type="component" value="Unassembled WGS sequence"/>
</dbReference>
<dbReference type="InterPro" id="IPR051531">
    <property type="entry name" value="N-acetyltransferase"/>
</dbReference>
<dbReference type="RefSeq" id="WP_076479293.1">
    <property type="nucleotide sequence ID" value="NZ_FTNT01000005.1"/>
</dbReference>
<evidence type="ECO:0000313" key="3">
    <source>
        <dbReference type="Proteomes" id="UP000186218"/>
    </source>
</evidence>
<protein>
    <submittedName>
        <fullName evidence="2">Protein N-acetyltransferase, RimJ/RimL family</fullName>
    </submittedName>
</protein>
<dbReference type="PANTHER" id="PTHR43792">
    <property type="entry name" value="GNAT FAMILY, PUTATIVE (AFU_ORTHOLOGUE AFUA_3G00765)-RELATED-RELATED"/>
    <property type="match status" value="1"/>
</dbReference>
<keyword evidence="2" id="KW-0808">Transferase</keyword>
<dbReference type="InterPro" id="IPR016181">
    <property type="entry name" value="Acyl_CoA_acyltransferase"/>
</dbReference>
<name>A0A1N7FK00_9NOCA</name>
<dbReference type="STRING" id="1344003.SAMN05445060_2139"/>
<dbReference type="InterPro" id="IPR000182">
    <property type="entry name" value="GNAT_dom"/>
</dbReference>
<feature type="domain" description="N-acetyltransferase" evidence="1">
    <location>
        <begin position="12"/>
        <end position="171"/>
    </location>
</feature>
<dbReference type="Pfam" id="PF13302">
    <property type="entry name" value="Acetyltransf_3"/>
    <property type="match status" value="1"/>
</dbReference>
<dbReference type="GO" id="GO:0016747">
    <property type="term" value="F:acyltransferase activity, transferring groups other than amino-acyl groups"/>
    <property type="evidence" value="ECO:0007669"/>
    <property type="project" value="InterPro"/>
</dbReference>
<dbReference type="OrthoDB" id="3533156at2"/>
<sequence>MPTDSTPSEPGIRLDRPKPADLTELHAIYRDARVWTHLPTWRHADTKTTETMLRSWIAAWARDGLGPWIVRSPEGAMLGQCGCDMKIGTYWNLGYRFAPEAQGNGYATAVSRAAMSRARELRGDLPVVAYLLEHNAASQRVAEKLGMRHQHRGPDPAVADPSAIRLVYADRQLTDDQLAAALTH</sequence>
<proteinExistence type="predicted"/>
<accession>A0A1N7FK00</accession>
<dbReference type="Gene3D" id="3.40.630.30">
    <property type="match status" value="1"/>
</dbReference>